<evidence type="ECO:0000313" key="2">
    <source>
        <dbReference type="EMBL" id="MBA8848707.1"/>
    </source>
</evidence>
<dbReference type="GO" id="GO:0006950">
    <property type="term" value="P:response to stress"/>
    <property type="evidence" value="ECO:0007669"/>
    <property type="project" value="TreeGrafter"/>
</dbReference>
<gene>
    <name evidence="2" type="ORF">FHX53_002317</name>
</gene>
<organism evidence="2 3">
    <name type="scientific">Microcella alkalica</name>
    <dbReference type="NCBI Taxonomy" id="355930"/>
    <lineage>
        <taxon>Bacteria</taxon>
        <taxon>Bacillati</taxon>
        <taxon>Actinomycetota</taxon>
        <taxon>Actinomycetes</taxon>
        <taxon>Micrococcales</taxon>
        <taxon>Microbacteriaceae</taxon>
        <taxon>Microcella</taxon>
    </lineage>
</organism>
<keyword evidence="2" id="KW-0238">DNA-binding</keyword>
<name>A0A839EB68_9MICO</name>
<dbReference type="Pfam" id="PF01047">
    <property type="entry name" value="MarR"/>
    <property type="match status" value="1"/>
</dbReference>
<evidence type="ECO:0000313" key="3">
    <source>
        <dbReference type="Proteomes" id="UP000585905"/>
    </source>
</evidence>
<dbReference type="EMBL" id="JACGWX010000006">
    <property type="protein sequence ID" value="MBA8848707.1"/>
    <property type="molecule type" value="Genomic_DNA"/>
</dbReference>
<dbReference type="PROSITE" id="PS50995">
    <property type="entry name" value="HTH_MARR_2"/>
    <property type="match status" value="1"/>
</dbReference>
<proteinExistence type="predicted"/>
<keyword evidence="3" id="KW-1185">Reference proteome</keyword>
<dbReference type="SUPFAM" id="SSF46785">
    <property type="entry name" value="Winged helix' DNA-binding domain"/>
    <property type="match status" value="1"/>
</dbReference>
<feature type="domain" description="HTH marR-type" evidence="1">
    <location>
        <begin position="8"/>
        <end position="140"/>
    </location>
</feature>
<dbReference type="InterPro" id="IPR036390">
    <property type="entry name" value="WH_DNA-bd_sf"/>
</dbReference>
<dbReference type="PANTHER" id="PTHR33164:SF99">
    <property type="entry name" value="MARR FAMILY REGULATORY PROTEIN"/>
    <property type="match status" value="1"/>
</dbReference>
<dbReference type="InterPro" id="IPR039422">
    <property type="entry name" value="MarR/SlyA-like"/>
</dbReference>
<reference evidence="2 3" key="1">
    <citation type="submission" date="2020-07" db="EMBL/GenBank/DDBJ databases">
        <title>Sequencing the genomes of 1000 actinobacteria strains.</title>
        <authorList>
            <person name="Klenk H.-P."/>
        </authorList>
    </citation>
    <scope>NUCLEOTIDE SEQUENCE [LARGE SCALE GENOMIC DNA]</scope>
    <source>
        <strain evidence="2 3">DSM 19663</strain>
    </source>
</reference>
<dbReference type="PRINTS" id="PR00598">
    <property type="entry name" value="HTHMARR"/>
</dbReference>
<dbReference type="AlphaFoldDB" id="A0A839EB68"/>
<dbReference type="PANTHER" id="PTHR33164">
    <property type="entry name" value="TRANSCRIPTIONAL REGULATOR, MARR FAMILY"/>
    <property type="match status" value="1"/>
</dbReference>
<comment type="caution">
    <text evidence="2">The sequence shown here is derived from an EMBL/GenBank/DDBJ whole genome shotgun (WGS) entry which is preliminary data.</text>
</comment>
<accession>A0A839EB68</accession>
<dbReference type="GO" id="GO:0003700">
    <property type="term" value="F:DNA-binding transcription factor activity"/>
    <property type="evidence" value="ECO:0007669"/>
    <property type="project" value="InterPro"/>
</dbReference>
<dbReference type="RefSeq" id="WP_182491472.1">
    <property type="nucleotide sequence ID" value="NZ_BAAAOV010000011.1"/>
</dbReference>
<dbReference type="InterPro" id="IPR000835">
    <property type="entry name" value="HTH_MarR-typ"/>
</dbReference>
<evidence type="ECO:0000259" key="1">
    <source>
        <dbReference type="PROSITE" id="PS50995"/>
    </source>
</evidence>
<dbReference type="Gene3D" id="1.10.10.10">
    <property type="entry name" value="Winged helix-like DNA-binding domain superfamily/Winged helix DNA-binding domain"/>
    <property type="match status" value="1"/>
</dbReference>
<dbReference type="Proteomes" id="UP000585905">
    <property type="component" value="Unassembled WGS sequence"/>
</dbReference>
<dbReference type="SMART" id="SM00347">
    <property type="entry name" value="HTH_MARR"/>
    <property type="match status" value="1"/>
</dbReference>
<dbReference type="GO" id="GO:0003677">
    <property type="term" value="F:DNA binding"/>
    <property type="evidence" value="ECO:0007669"/>
    <property type="project" value="UniProtKB-KW"/>
</dbReference>
<dbReference type="InterPro" id="IPR036388">
    <property type="entry name" value="WH-like_DNA-bd_sf"/>
</dbReference>
<sequence length="145" mass="15791">MTAPTPLEEDTSFLLARASALAVHAANEALAPHDLRVRPYAVLALSAGAEPPTQRELADHLRLDPSQIVALVDELESRGLVRRSPHPSDRRTRVVGITEAGTELLSRAEPDVRDAEKRRTAGLSAEQRRQLTSLLRVIAFSVSSD</sequence>
<protein>
    <submittedName>
        <fullName evidence="2">DNA-binding MarR family transcriptional regulator</fullName>
    </submittedName>
</protein>